<reference evidence="4 5" key="1">
    <citation type="submission" date="2019-08" db="EMBL/GenBank/DDBJ databases">
        <title>Complete genome sequence of Terriglobus albidus strain ORNL.</title>
        <authorList>
            <person name="Podar M."/>
        </authorList>
    </citation>
    <scope>NUCLEOTIDE SEQUENCE [LARGE SCALE GENOMIC DNA]</scope>
    <source>
        <strain evidence="4 5">ORNL</strain>
    </source>
</reference>
<dbReference type="Gene3D" id="1.10.357.10">
    <property type="entry name" value="Tetracycline Repressor, domain 2"/>
    <property type="match status" value="1"/>
</dbReference>
<dbReference type="PROSITE" id="PS50977">
    <property type="entry name" value="HTH_TETR_2"/>
    <property type="match status" value="1"/>
</dbReference>
<dbReference type="GO" id="GO:0003677">
    <property type="term" value="F:DNA binding"/>
    <property type="evidence" value="ECO:0007669"/>
    <property type="project" value="UniProtKB-UniRule"/>
</dbReference>
<dbReference type="PROSITE" id="PS01081">
    <property type="entry name" value="HTH_TETR_1"/>
    <property type="match status" value="1"/>
</dbReference>
<dbReference type="KEGG" id="talb:FTW19_20590"/>
<dbReference type="Proteomes" id="UP000321820">
    <property type="component" value="Chromosome"/>
</dbReference>
<evidence type="ECO:0000256" key="1">
    <source>
        <dbReference type="ARBA" id="ARBA00023125"/>
    </source>
</evidence>
<dbReference type="RefSeq" id="WP_147649433.1">
    <property type="nucleotide sequence ID" value="NZ_CP042806.1"/>
</dbReference>
<feature type="DNA-binding region" description="H-T-H motif" evidence="2">
    <location>
        <begin position="29"/>
        <end position="48"/>
    </location>
</feature>
<gene>
    <name evidence="4" type="ORF">FTW19_20590</name>
</gene>
<dbReference type="InterPro" id="IPR023772">
    <property type="entry name" value="DNA-bd_HTH_TetR-type_CS"/>
</dbReference>
<organism evidence="4 5">
    <name type="scientific">Terriglobus albidus</name>
    <dbReference type="NCBI Taxonomy" id="1592106"/>
    <lineage>
        <taxon>Bacteria</taxon>
        <taxon>Pseudomonadati</taxon>
        <taxon>Acidobacteriota</taxon>
        <taxon>Terriglobia</taxon>
        <taxon>Terriglobales</taxon>
        <taxon>Acidobacteriaceae</taxon>
        <taxon>Terriglobus</taxon>
    </lineage>
</organism>
<keyword evidence="1 2" id="KW-0238">DNA-binding</keyword>
<dbReference type="InterPro" id="IPR050109">
    <property type="entry name" value="HTH-type_TetR-like_transc_reg"/>
</dbReference>
<dbReference type="AlphaFoldDB" id="A0A5B9EEP5"/>
<accession>A0A5B9EEP5</accession>
<evidence type="ECO:0000313" key="4">
    <source>
        <dbReference type="EMBL" id="QEE30164.1"/>
    </source>
</evidence>
<evidence type="ECO:0000313" key="5">
    <source>
        <dbReference type="Proteomes" id="UP000321820"/>
    </source>
</evidence>
<dbReference type="PANTHER" id="PTHR30055:SF222">
    <property type="entry name" value="REGULATORY PROTEIN"/>
    <property type="match status" value="1"/>
</dbReference>
<dbReference type="InterPro" id="IPR001647">
    <property type="entry name" value="HTH_TetR"/>
</dbReference>
<feature type="domain" description="HTH tetR-type" evidence="3">
    <location>
        <begin position="7"/>
        <end position="66"/>
    </location>
</feature>
<dbReference type="Pfam" id="PF00440">
    <property type="entry name" value="TetR_N"/>
    <property type="match status" value="1"/>
</dbReference>
<evidence type="ECO:0000256" key="2">
    <source>
        <dbReference type="PROSITE-ProRule" id="PRU00335"/>
    </source>
</evidence>
<sequence>MARPLSPEKRSALLQAAIHEIAAAGLSVSTSRIAKRAGVAEGTLYTYFATKEQLLNELYLELKAEIYGVIHKGFPVKGSLRDRAWHVWSVSLDWAIAYPEKRSVSMRLNLSEVLTEETRAKSAAMRGEVDSALAGVEERIAAKGLPKGFASSMMGAMQDAAMEYIAKKPRQRESLKEKTFDLFWRALQ</sequence>
<dbReference type="EMBL" id="CP042806">
    <property type="protein sequence ID" value="QEE30164.1"/>
    <property type="molecule type" value="Genomic_DNA"/>
</dbReference>
<dbReference type="InterPro" id="IPR009057">
    <property type="entry name" value="Homeodomain-like_sf"/>
</dbReference>
<name>A0A5B9EEP5_9BACT</name>
<keyword evidence="5" id="KW-1185">Reference proteome</keyword>
<protein>
    <submittedName>
        <fullName evidence="4">TetR/AcrR family transcriptional regulator</fullName>
    </submittedName>
</protein>
<dbReference type="OrthoDB" id="9780939at2"/>
<proteinExistence type="predicted"/>
<evidence type="ECO:0000259" key="3">
    <source>
        <dbReference type="PROSITE" id="PS50977"/>
    </source>
</evidence>
<dbReference type="PRINTS" id="PR00455">
    <property type="entry name" value="HTHTETR"/>
</dbReference>
<dbReference type="PANTHER" id="PTHR30055">
    <property type="entry name" value="HTH-TYPE TRANSCRIPTIONAL REGULATOR RUTR"/>
    <property type="match status" value="1"/>
</dbReference>
<dbReference type="SUPFAM" id="SSF46689">
    <property type="entry name" value="Homeodomain-like"/>
    <property type="match status" value="1"/>
</dbReference>